<comment type="pathway">
    <text evidence="1 6">Cell wall biogenesis; peptidoglycan biosynthesis.</text>
</comment>
<dbReference type="PANTHER" id="PTHR30582">
    <property type="entry name" value="L,D-TRANSPEPTIDASE"/>
    <property type="match status" value="1"/>
</dbReference>
<evidence type="ECO:0000313" key="10">
    <source>
        <dbReference type="Proteomes" id="UP000623681"/>
    </source>
</evidence>
<keyword evidence="7" id="KW-1133">Transmembrane helix</keyword>
<proteinExistence type="predicted"/>
<evidence type="ECO:0000313" key="9">
    <source>
        <dbReference type="EMBL" id="MBL4933609.1"/>
    </source>
</evidence>
<sequence>MNKKFSIKSLINKNKVFIFFYILILSISTSLVIFSVVNYTYLIQNFKAKFNNGDYTEASKIAISSQIYNPIKLLMFKGDLKNFLSDSLSSTINSYKNADISESEALYLVSKIDYYGLFSKEIEDFKATLPTIKESNNNFQAGLNAIKSEDYKASITNFSKVSEYDSNYKLALEYEKSSLDKFKKATLDKANDLASQKYYTDAINLIKSDLKDYYNDDKEISDTIASYEKQKADYLASKNTSNSSKAASTVPLSLSLSNINTLNLTSLTSYMLYVNITNQKTYVFKGTKNNWKLLKTLSCSTGKDDTDTPKGVYQVQEKGDWFYSDKYKQGAKYWVQFQGNYLFHSIPFEEDKKTVIDPSLGAPLSHGCVRLSLDDAKWLYDNINKGTKVIIN</sequence>
<keyword evidence="4 6" id="KW-0573">Peptidoglycan synthesis</keyword>
<evidence type="ECO:0000256" key="1">
    <source>
        <dbReference type="ARBA" id="ARBA00004752"/>
    </source>
</evidence>
<feature type="active site" description="Nucleophile" evidence="6">
    <location>
        <position position="368"/>
    </location>
</feature>
<comment type="caution">
    <text evidence="9">The sequence shown here is derived from an EMBL/GenBank/DDBJ whole genome shotgun (WGS) entry which is preliminary data.</text>
</comment>
<dbReference type="GO" id="GO:0018104">
    <property type="term" value="P:peptidoglycan-protein cross-linking"/>
    <property type="evidence" value="ECO:0007669"/>
    <property type="project" value="TreeGrafter"/>
</dbReference>
<dbReference type="GO" id="GO:0008360">
    <property type="term" value="P:regulation of cell shape"/>
    <property type="evidence" value="ECO:0007669"/>
    <property type="project" value="UniProtKB-UniRule"/>
</dbReference>
<keyword evidence="7" id="KW-0812">Transmembrane</keyword>
<dbReference type="PROSITE" id="PS52029">
    <property type="entry name" value="LD_TPASE"/>
    <property type="match status" value="1"/>
</dbReference>
<dbReference type="AlphaFoldDB" id="A0A937FH16"/>
<dbReference type="Proteomes" id="UP000623681">
    <property type="component" value="Unassembled WGS sequence"/>
</dbReference>
<reference evidence="9" key="1">
    <citation type="submission" date="2021-01" db="EMBL/GenBank/DDBJ databases">
        <title>Genome public.</title>
        <authorList>
            <person name="Liu C."/>
            <person name="Sun Q."/>
        </authorList>
    </citation>
    <scope>NUCLEOTIDE SEQUENCE</scope>
    <source>
        <strain evidence="9">YIM B02565</strain>
    </source>
</reference>
<keyword evidence="2" id="KW-0808">Transferase</keyword>
<dbReference type="RefSeq" id="WP_202769052.1">
    <property type="nucleotide sequence ID" value="NZ_JAESWA010000027.1"/>
</dbReference>
<name>A0A937FH16_9CLOT</name>
<keyword evidence="5 6" id="KW-0961">Cell wall biogenesis/degradation</keyword>
<feature type="transmembrane region" description="Helical" evidence="7">
    <location>
        <begin position="16"/>
        <end position="42"/>
    </location>
</feature>
<evidence type="ECO:0000259" key="8">
    <source>
        <dbReference type="PROSITE" id="PS52029"/>
    </source>
</evidence>
<dbReference type="Pfam" id="PF03734">
    <property type="entry name" value="YkuD"/>
    <property type="match status" value="1"/>
</dbReference>
<dbReference type="InterPro" id="IPR005490">
    <property type="entry name" value="LD_TPept_cat_dom"/>
</dbReference>
<dbReference type="SUPFAM" id="SSF141523">
    <property type="entry name" value="L,D-transpeptidase catalytic domain-like"/>
    <property type="match status" value="1"/>
</dbReference>
<keyword evidence="10" id="KW-1185">Reference proteome</keyword>
<evidence type="ECO:0000256" key="4">
    <source>
        <dbReference type="ARBA" id="ARBA00022984"/>
    </source>
</evidence>
<evidence type="ECO:0000256" key="6">
    <source>
        <dbReference type="PROSITE-ProRule" id="PRU01373"/>
    </source>
</evidence>
<dbReference type="GO" id="GO:0071555">
    <property type="term" value="P:cell wall organization"/>
    <property type="evidence" value="ECO:0007669"/>
    <property type="project" value="UniProtKB-UniRule"/>
</dbReference>
<gene>
    <name evidence="9" type="ORF">JK634_17640</name>
</gene>
<dbReference type="EMBL" id="JAESWA010000027">
    <property type="protein sequence ID" value="MBL4933609.1"/>
    <property type="molecule type" value="Genomic_DNA"/>
</dbReference>
<evidence type="ECO:0000256" key="7">
    <source>
        <dbReference type="SAM" id="Phobius"/>
    </source>
</evidence>
<protein>
    <submittedName>
        <fullName evidence="9">L,D-transpeptidase</fullName>
    </submittedName>
</protein>
<keyword evidence="3 6" id="KW-0133">Cell shape</keyword>
<evidence type="ECO:0000256" key="2">
    <source>
        <dbReference type="ARBA" id="ARBA00022679"/>
    </source>
</evidence>
<dbReference type="CDD" id="cd16913">
    <property type="entry name" value="YkuD_like"/>
    <property type="match status" value="1"/>
</dbReference>
<dbReference type="InterPro" id="IPR038063">
    <property type="entry name" value="Transpep_catalytic_dom"/>
</dbReference>
<dbReference type="InterPro" id="IPR050979">
    <property type="entry name" value="LD-transpeptidase"/>
</dbReference>
<keyword evidence="7" id="KW-0472">Membrane</keyword>
<evidence type="ECO:0000256" key="3">
    <source>
        <dbReference type="ARBA" id="ARBA00022960"/>
    </source>
</evidence>
<accession>A0A937FH16</accession>
<feature type="domain" description="L,D-TPase catalytic" evidence="8">
    <location>
        <begin position="270"/>
        <end position="392"/>
    </location>
</feature>
<evidence type="ECO:0000256" key="5">
    <source>
        <dbReference type="ARBA" id="ARBA00023316"/>
    </source>
</evidence>
<dbReference type="GO" id="GO:0071972">
    <property type="term" value="F:peptidoglycan L,D-transpeptidase activity"/>
    <property type="evidence" value="ECO:0007669"/>
    <property type="project" value="TreeGrafter"/>
</dbReference>
<dbReference type="GO" id="GO:0016740">
    <property type="term" value="F:transferase activity"/>
    <property type="evidence" value="ECO:0007669"/>
    <property type="project" value="UniProtKB-KW"/>
</dbReference>
<dbReference type="PANTHER" id="PTHR30582:SF2">
    <property type="entry name" value="L,D-TRANSPEPTIDASE YCIB-RELATED"/>
    <property type="match status" value="1"/>
</dbReference>
<dbReference type="GO" id="GO:0005576">
    <property type="term" value="C:extracellular region"/>
    <property type="evidence" value="ECO:0007669"/>
    <property type="project" value="TreeGrafter"/>
</dbReference>
<dbReference type="Gene3D" id="2.40.440.10">
    <property type="entry name" value="L,D-transpeptidase catalytic domain-like"/>
    <property type="match status" value="1"/>
</dbReference>
<organism evidence="9 10">
    <name type="scientific">Clostridium paridis</name>
    <dbReference type="NCBI Taxonomy" id="2803863"/>
    <lineage>
        <taxon>Bacteria</taxon>
        <taxon>Bacillati</taxon>
        <taxon>Bacillota</taxon>
        <taxon>Clostridia</taxon>
        <taxon>Eubacteriales</taxon>
        <taxon>Clostridiaceae</taxon>
        <taxon>Clostridium</taxon>
    </lineage>
</organism>
<feature type="active site" description="Proton donor/acceptor" evidence="6">
    <location>
        <position position="344"/>
    </location>
</feature>